<dbReference type="SUPFAM" id="SSF52540">
    <property type="entry name" value="P-loop containing nucleoside triphosphate hydrolases"/>
    <property type="match status" value="1"/>
</dbReference>
<feature type="domain" description="GPI inositol-deacylase winged helix" evidence="2">
    <location>
        <begin position="338"/>
        <end position="400"/>
    </location>
</feature>
<dbReference type="Pfam" id="PF24883">
    <property type="entry name" value="NPHP3_N"/>
    <property type="match status" value="1"/>
</dbReference>
<proteinExistence type="predicted"/>
<dbReference type="PANTHER" id="PTHR10039">
    <property type="entry name" value="AMELOGENIN"/>
    <property type="match status" value="1"/>
</dbReference>
<dbReference type="InterPro" id="IPR054471">
    <property type="entry name" value="GPIID_WHD"/>
</dbReference>
<dbReference type="AlphaFoldDB" id="A0A3N4J379"/>
<dbReference type="OrthoDB" id="1577640at2759"/>
<evidence type="ECO:0000313" key="4">
    <source>
        <dbReference type="EMBL" id="RPA88354.1"/>
    </source>
</evidence>
<dbReference type="PANTHER" id="PTHR10039:SF15">
    <property type="entry name" value="NACHT DOMAIN-CONTAINING PROTEIN"/>
    <property type="match status" value="1"/>
</dbReference>
<evidence type="ECO:0000259" key="2">
    <source>
        <dbReference type="Pfam" id="PF22939"/>
    </source>
</evidence>
<name>A0A3N4J379_9PEZI</name>
<dbReference type="InterPro" id="IPR027417">
    <property type="entry name" value="P-loop_NTPase"/>
</dbReference>
<feature type="domain" description="Nephrocystin 3-like N-terminal" evidence="3">
    <location>
        <begin position="59"/>
        <end position="226"/>
    </location>
</feature>
<dbReference type="InterPro" id="IPR056884">
    <property type="entry name" value="NPHP3-like_N"/>
</dbReference>
<accession>A0A3N4J379</accession>
<organism evidence="4 5">
    <name type="scientific">Choiromyces venosus 120613-1</name>
    <dbReference type="NCBI Taxonomy" id="1336337"/>
    <lineage>
        <taxon>Eukaryota</taxon>
        <taxon>Fungi</taxon>
        <taxon>Dikarya</taxon>
        <taxon>Ascomycota</taxon>
        <taxon>Pezizomycotina</taxon>
        <taxon>Pezizomycetes</taxon>
        <taxon>Pezizales</taxon>
        <taxon>Tuberaceae</taxon>
        <taxon>Choiromyces</taxon>
    </lineage>
</organism>
<dbReference type="Pfam" id="PF22939">
    <property type="entry name" value="WHD_GPIID"/>
    <property type="match status" value="1"/>
</dbReference>
<keyword evidence="5" id="KW-1185">Reference proteome</keyword>
<feature type="non-terminal residue" evidence="4">
    <location>
        <position position="404"/>
    </location>
</feature>
<evidence type="ECO:0000259" key="3">
    <source>
        <dbReference type="Pfam" id="PF24883"/>
    </source>
</evidence>
<sequence length="404" mass="45013">MSRYQSDNVNSFNSNSLNVSGNLNVTVAHERSEILMWLSPLESQLRHQEIRNNRIDNVGKWLFETEQFRSWRDCDGDTEANNATLFCYGDPGVGKTYINSLVIDTLGTAAGEDMVVAGFYFDFATQKDQSPTSVVGALLKQVVRGSKEIPNEIVREYEKRKKIIGGPGLRLPEIVTLLAAISSSQRTFICIDALDECAEVHRVKILDSLNEVLTKSPKTRIFLTGRPHVRVEVEKRLAGRTAALPICPDRDDFIAYIRTKLDEDTTPDAMDDRLEEEIVKKIPESNSPIFLLLSINTEAILREPTLHLRREKLAAVASGLGIEDTYSATLERIKAQGEGKWRLGMAALTWICHSQRPLKIDELRHALAVEAGSTDFNIDNAPSTTTLLICCQGLVVVDKKASTV</sequence>
<dbReference type="EMBL" id="ML121347">
    <property type="protein sequence ID" value="RPA88354.1"/>
    <property type="molecule type" value="Genomic_DNA"/>
</dbReference>
<reference evidence="4 5" key="1">
    <citation type="journal article" date="2018" name="Nat. Ecol. Evol.">
        <title>Pezizomycetes genomes reveal the molecular basis of ectomycorrhizal truffle lifestyle.</title>
        <authorList>
            <person name="Murat C."/>
            <person name="Payen T."/>
            <person name="Noel B."/>
            <person name="Kuo A."/>
            <person name="Morin E."/>
            <person name="Chen J."/>
            <person name="Kohler A."/>
            <person name="Krizsan K."/>
            <person name="Balestrini R."/>
            <person name="Da Silva C."/>
            <person name="Montanini B."/>
            <person name="Hainaut M."/>
            <person name="Levati E."/>
            <person name="Barry K.W."/>
            <person name="Belfiori B."/>
            <person name="Cichocki N."/>
            <person name="Clum A."/>
            <person name="Dockter R.B."/>
            <person name="Fauchery L."/>
            <person name="Guy J."/>
            <person name="Iotti M."/>
            <person name="Le Tacon F."/>
            <person name="Lindquist E.A."/>
            <person name="Lipzen A."/>
            <person name="Malagnac F."/>
            <person name="Mello A."/>
            <person name="Molinier V."/>
            <person name="Miyauchi S."/>
            <person name="Poulain J."/>
            <person name="Riccioni C."/>
            <person name="Rubini A."/>
            <person name="Sitrit Y."/>
            <person name="Splivallo R."/>
            <person name="Traeger S."/>
            <person name="Wang M."/>
            <person name="Zifcakova L."/>
            <person name="Wipf D."/>
            <person name="Zambonelli A."/>
            <person name="Paolocci F."/>
            <person name="Nowrousian M."/>
            <person name="Ottonello S."/>
            <person name="Baldrian P."/>
            <person name="Spatafora J.W."/>
            <person name="Henrissat B."/>
            <person name="Nagy L.G."/>
            <person name="Aury J.M."/>
            <person name="Wincker P."/>
            <person name="Grigoriev I.V."/>
            <person name="Bonfante P."/>
            <person name="Martin F.M."/>
        </authorList>
    </citation>
    <scope>NUCLEOTIDE SEQUENCE [LARGE SCALE GENOMIC DNA]</scope>
    <source>
        <strain evidence="4 5">120613-1</strain>
    </source>
</reference>
<keyword evidence="1" id="KW-0677">Repeat</keyword>
<evidence type="ECO:0000256" key="1">
    <source>
        <dbReference type="ARBA" id="ARBA00022737"/>
    </source>
</evidence>
<protein>
    <submittedName>
        <fullName evidence="4">Uncharacterized protein</fullName>
    </submittedName>
</protein>
<gene>
    <name evidence="4" type="ORF">L873DRAFT_1519720</name>
</gene>
<evidence type="ECO:0000313" key="5">
    <source>
        <dbReference type="Proteomes" id="UP000276215"/>
    </source>
</evidence>
<dbReference type="Proteomes" id="UP000276215">
    <property type="component" value="Unassembled WGS sequence"/>
</dbReference>
<dbReference type="STRING" id="1336337.A0A3N4J379"/>
<dbReference type="Gene3D" id="3.40.50.300">
    <property type="entry name" value="P-loop containing nucleotide triphosphate hydrolases"/>
    <property type="match status" value="1"/>
</dbReference>